<comment type="caution">
    <text evidence="1">The sequence shown here is derived from an EMBL/GenBank/DDBJ whole genome shotgun (WGS) entry which is preliminary data.</text>
</comment>
<accession>A0AB34FHY9</accession>
<evidence type="ECO:0000313" key="1">
    <source>
        <dbReference type="EMBL" id="KAJ6438436.1"/>
    </source>
</evidence>
<proteinExistence type="predicted"/>
<sequence>MADEGSSLKVEAFEPTTGMKLLRYGGVIMRQPEVRLLWACDYLKWVRDLRKCANDAGLLGHFDGTAIRPSAPGAEQKVFDETQQAMINFVAWSLDDFIMDEEGNTRAELLQAFRLVLESGSGVTAPMLVGYIKQIVLCKSQLQSALFKVPNGDHGDLEDAITSLNYAWDNLKEFEAETPDWIYVAAGWTGKDPNTMAADQSSREVEFILSASGVRLFKFGVIAMRRPEVILGEVYDYLRWIRALRECSNDSGLLGHFEGTARRPAIPGPEQRNFDAKRAAMNRFVTLTVADHLLCPELTRPQDLDTMSTSNVVLLVRDRIQSDCPLENCLDSFFRTRYYGEDINATIHTLNYDWDNLKELYPELPDPFYIGAVFQCFTRSDQGGLLQDFLTSFHPRLPSASDIRDFLDERLAQK</sequence>
<dbReference type="Proteomes" id="UP001163105">
    <property type="component" value="Unassembled WGS sequence"/>
</dbReference>
<dbReference type="AlphaFoldDB" id="A0AB34FHY9"/>
<protein>
    <submittedName>
        <fullName evidence="1">Periplasmic binding protein-like II</fullName>
    </submittedName>
</protein>
<name>A0AB34FHY9_9HYPO</name>
<evidence type="ECO:0000313" key="2">
    <source>
        <dbReference type="Proteomes" id="UP001163105"/>
    </source>
</evidence>
<gene>
    <name evidence="1" type="ORF">O9K51_09028</name>
</gene>
<keyword evidence="2" id="KW-1185">Reference proteome</keyword>
<organism evidence="1 2">
    <name type="scientific">Purpureocillium lavendulum</name>
    <dbReference type="NCBI Taxonomy" id="1247861"/>
    <lineage>
        <taxon>Eukaryota</taxon>
        <taxon>Fungi</taxon>
        <taxon>Dikarya</taxon>
        <taxon>Ascomycota</taxon>
        <taxon>Pezizomycotina</taxon>
        <taxon>Sordariomycetes</taxon>
        <taxon>Hypocreomycetidae</taxon>
        <taxon>Hypocreales</taxon>
        <taxon>Ophiocordycipitaceae</taxon>
        <taxon>Purpureocillium</taxon>
    </lineage>
</organism>
<dbReference type="EMBL" id="JAQHRD010000008">
    <property type="protein sequence ID" value="KAJ6438436.1"/>
    <property type="molecule type" value="Genomic_DNA"/>
</dbReference>
<reference evidence="1" key="1">
    <citation type="submission" date="2023-01" db="EMBL/GenBank/DDBJ databases">
        <title>The growth and conidiation of Purpureocillium lavendulum are regulated by nitrogen source and histone H3K14 acetylation.</title>
        <authorList>
            <person name="Tang P."/>
            <person name="Han J."/>
            <person name="Zhang C."/>
            <person name="Tang P."/>
            <person name="Qi F."/>
            <person name="Zhang K."/>
            <person name="Liang L."/>
        </authorList>
    </citation>
    <scope>NUCLEOTIDE SEQUENCE</scope>
    <source>
        <strain evidence="1">YMF1.00683</strain>
    </source>
</reference>